<name>A0A0J6GMS4_PSETA</name>
<dbReference type="EMBL" id="FNRS01000002">
    <property type="protein sequence ID" value="SED55447.1"/>
    <property type="molecule type" value="Genomic_DNA"/>
</dbReference>
<evidence type="ECO:0000313" key="1">
    <source>
        <dbReference type="EMBL" id="KMM83454.1"/>
    </source>
</evidence>
<dbReference type="EMBL" id="JYLA01000007">
    <property type="protein sequence ID" value="KMM83454.1"/>
    <property type="molecule type" value="Genomic_DNA"/>
</dbReference>
<protein>
    <submittedName>
        <fullName evidence="1">Uncharacterized protein</fullName>
    </submittedName>
</protein>
<dbReference type="STRING" id="47884.SAMN04490203_4158"/>
<organism evidence="1 3">
    <name type="scientific">Pseudomonas taetrolens</name>
    <dbReference type="NCBI Taxonomy" id="47884"/>
    <lineage>
        <taxon>Bacteria</taxon>
        <taxon>Pseudomonadati</taxon>
        <taxon>Pseudomonadota</taxon>
        <taxon>Gammaproteobacteria</taxon>
        <taxon>Pseudomonadales</taxon>
        <taxon>Pseudomonadaceae</taxon>
        <taxon>Pseudomonas</taxon>
    </lineage>
</organism>
<dbReference type="PATRIC" id="fig|47884.3.peg.3838"/>
<evidence type="ECO:0000313" key="4">
    <source>
        <dbReference type="Proteomes" id="UP000183155"/>
    </source>
</evidence>
<dbReference type="Proteomes" id="UP000183155">
    <property type="component" value="Unassembled WGS sequence"/>
</dbReference>
<reference evidence="1 3" key="1">
    <citation type="submission" date="2015-02" db="EMBL/GenBank/DDBJ databases">
        <title>Pseudomonas helleri sp. nov. and Pseudomonas weihenstephanensis sp. nov., isolated from raw cows milk.</title>
        <authorList>
            <person name="von Neubeck M."/>
            <person name="Huptas C."/>
            <person name="Wenning M."/>
            <person name="Scherer S."/>
        </authorList>
    </citation>
    <scope>NUCLEOTIDE SEQUENCE [LARGE SCALE GENOMIC DNA]</scope>
    <source>
        <strain evidence="1 3">DSM 21104</strain>
    </source>
</reference>
<reference evidence="2 4" key="2">
    <citation type="submission" date="2016-10" db="EMBL/GenBank/DDBJ databases">
        <authorList>
            <person name="Varghese N."/>
            <person name="Submissions S."/>
        </authorList>
    </citation>
    <scope>NUCLEOTIDE SEQUENCE [LARGE SCALE GENOMIC DNA]</scope>
    <source>
        <strain evidence="2 4">BS3652</strain>
    </source>
</reference>
<sequence length="269" mass="29850">MLMTEHALPTERESEQFFNRMKMPPQPRFARMSALSASGKMQGASDLPTGSDEAGAVVGRKAPIIIAFADGLSPDKRHAAMNSTQLSEQYADSRADRKTQALRWHEAYVESMRHCGWLFTSYVFSDHDTSKANVSMDSIVMDIVSMVAGANTQAVLELLGRVFDAIKQDAPTINLFDKNSKKDSVGHCQIMPCMESPGGIGVSVFTGLECHFSSLEGGAWFWKWKTSNLKIKKAATMVNLNFAHYQRHERTILSKLDGAADDFFANVRF</sequence>
<keyword evidence="4" id="KW-1185">Reference proteome</keyword>
<gene>
    <name evidence="2" type="ORF">SAMN04490203_4158</name>
    <name evidence="1" type="ORF">TU78_16785</name>
</gene>
<comment type="caution">
    <text evidence="1">The sequence shown here is derived from an EMBL/GenBank/DDBJ whole genome shotgun (WGS) entry which is preliminary data.</text>
</comment>
<evidence type="ECO:0000313" key="2">
    <source>
        <dbReference type="EMBL" id="SED55447.1"/>
    </source>
</evidence>
<accession>A0A0J6GMS4</accession>
<proteinExistence type="predicted"/>
<evidence type="ECO:0000313" key="3">
    <source>
        <dbReference type="Proteomes" id="UP000036395"/>
    </source>
</evidence>
<dbReference type="Proteomes" id="UP000036395">
    <property type="component" value="Unassembled WGS sequence"/>
</dbReference>
<dbReference type="AlphaFoldDB" id="A0A0J6GMS4"/>